<dbReference type="GO" id="GO:0034355">
    <property type="term" value="P:NAD+ biosynthetic process via the salvage pathway"/>
    <property type="evidence" value="ECO:0007669"/>
    <property type="project" value="TreeGrafter"/>
</dbReference>
<dbReference type="EC" id="6.3.4.21" evidence="3 9"/>
<dbReference type="GO" id="GO:0004516">
    <property type="term" value="F:nicotinate phosphoribosyltransferase activity"/>
    <property type="evidence" value="ECO:0007669"/>
    <property type="project" value="UniProtKB-UniRule"/>
</dbReference>
<feature type="domain" description="Nicotinate phosphoribosyltransferase N-terminal" evidence="11">
    <location>
        <begin position="15"/>
        <end position="137"/>
    </location>
</feature>
<evidence type="ECO:0000259" key="11">
    <source>
        <dbReference type="Pfam" id="PF17767"/>
    </source>
</evidence>
<evidence type="ECO:0000256" key="5">
    <source>
        <dbReference type="ARBA" id="ARBA00022598"/>
    </source>
</evidence>
<dbReference type="InterPro" id="IPR006405">
    <property type="entry name" value="Nic_PRibTrfase_pncB"/>
</dbReference>
<evidence type="ECO:0000256" key="1">
    <source>
        <dbReference type="ARBA" id="ARBA00004952"/>
    </source>
</evidence>
<dbReference type="NCBIfam" id="NF009131">
    <property type="entry name" value="PRK12484.1"/>
    <property type="match status" value="1"/>
</dbReference>
<reference evidence="12 13" key="1">
    <citation type="submission" date="2020-04" db="EMBL/GenBank/DDBJ databases">
        <authorList>
            <person name="De Canck E."/>
        </authorList>
    </citation>
    <scope>NUCLEOTIDE SEQUENCE [LARGE SCALE GENOMIC DNA]</scope>
    <source>
        <strain evidence="12 13">LMG 29660</strain>
    </source>
</reference>
<evidence type="ECO:0000259" key="10">
    <source>
        <dbReference type="Pfam" id="PF04095"/>
    </source>
</evidence>
<dbReference type="InterPro" id="IPR013785">
    <property type="entry name" value="Aldolase_TIM"/>
</dbReference>
<dbReference type="GO" id="GO:0005829">
    <property type="term" value="C:cytosol"/>
    <property type="evidence" value="ECO:0007669"/>
    <property type="project" value="TreeGrafter"/>
</dbReference>
<comment type="similarity">
    <text evidence="2 9">Belongs to the NAPRTase family.</text>
</comment>
<dbReference type="InterPro" id="IPR007229">
    <property type="entry name" value="Nic_PRibTrfase-Fam"/>
</dbReference>
<accession>A0A6J5DZA0</accession>
<name>A0A6J5DZA0_9BURK</name>
<evidence type="ECO:0000313" key="12">
    <source>
        <dbReference type="EMBL" id="CAB3758296.1"/>
    </source>
</evidence>
<comment type="PTM">
    <text evidence="9">Transiently phosphorylated on a His residue during the reaction cycle. Phosphorylation strongly increases the affinity for substrates and increases the rate of nicotinate D-ribonucleotide production. Dephosphorylation regenerates the low-affinity form of the enzyme, leading to product release.</text>
</comment>
<feature type="domain" description="Nicotinate/nicotinamide phosphoribosyltransferase" evidence="10">
    <location>
        <begin position="159"/>
        <end position="337"/>
    </location>
</feature>
<comment type="pathway">
    <text evidence="1 9">Cofactor biosynthesis; NAD(+) biosynthesis; nicotinate D-ribonucleotide from nicotinate: step 1/1.</text>
</comment>
<comment type="function">
    <text evidence="9">Catalyzes the first step in the biosynthesis of NAD from nicotinic acid, the ATP-dependent synthesis of beta-nicotinate D-ribonucleotide from nicotinate and 5-phospho-D-ribose 1-phosphate.</text>
</comment>
<dbReference type="EMBL" id="CADIKG010000007">
    <property type="protein sequence ID" value="CAB3758296.1"/>
    <property type="molecule type" value="Genomic_DNA"/>
</dbReference>
<dbReference type="UniPathway" id="UPA00253">
    <property type="reaction ID" value="UER00457"/>
</dbReference>
<dbReference type="CDD" id="cd01570">
    <property type="entry name" value="NAPRTase_A"/>
    <property type="match status" value="1"/>
</dbReference>
<dbReference type="NCBIfam" id="TIGR01513">
    <property type="entry name" value="NAPRTase_put"/>
    <property type="match status" value="1"/>
</dbReference>
<evidence type="ECO:0000256" key="3">
    <source>
        <dbReference type="ARBA" id="ARBA00013236"/>
    </source>
</evidence>
<dbReference type="Gene3D" id="3.20.20.70">
    <property type="entry name" value="Aldolase class I"/>
    <property type="match status" value="1"/>
</dbReference>
<dbReference type="PIRSF" id="PIRSF000484">
    <property type="entry name" value="NAPRT"/>
    <property type="match status" value="1"/>
</dbReference>
<dbReference type="Pfam" id="PF17767">
    <property type="entry name" value="NAPRTase_N"/>
    <property type="match status" value="1"/>
</dbReference>
<dbReference type="SUPFAM" id="SSF54675">
    <property type="entry name" value="Nicotinate/Quinolinate PRTase N-terminal domain-like"/>
    <property type="match status" value="1"/>
</dbReference>
<dbReference type="Proteomes" id="UP000494135">
    <property type="component" value="Unassembled WGS sequence"/>
</dbReference>
<dbReference type="InterPro" id="IPR041525">
    <property type="entry name" value="N/Namide_PRibTrfase"/>
</dbReference>
<keyword evidence="4" id="KW-0597">Phosphoprotein</keyword>
<proteinExistence type="inferred from homology"/>
<dbReference type="AlphaFoldDB" id="A0A6J5DZA0"/>
<evidence type="ECO:0000256" key="9">
    <source>
        <dbReference type="RuleBase" id="RU365100"/>
    </source>
</evidence>
<dbReference type="SUPFAM" id="SSF51690">
    <property type="entry name" value="Nicotinate/Quinolinate PRTase C-terminal domain-like"/>
    <property type="match status" value="1"/>
</dbReference>
<evidence type="ECO:0000313" key="13">
    <source>
        <dbReference type="Proteomes" id="UP000494135"/>
    </source>
</evidence>
<evidence type="ECO:0000256" key="4">
    <source>
        <dbReference type="ARBA" id="ARBA00022553"/>
    </source>
</evidence>
<gene>
    <name evidence="12" type="primary">pncB2_1</name>
    <name evidence="12" type="ORF">LMG29660_03386</name>
</gene>
<keyword evidence="12" id="KW-0328">Glycosyltransferase</keyword>
<dbReference type="InterPro" id="IPR036068">
    <property type="entry name" value="Nicotinate_pribotase-like_C"/>
</dbReference>
<dbReference type="NCBIfam" id="NF006696">
    <property type="entry name" value="PRK09243.1-3"/>
    <property type="match status" value="1"/>
</dbReference>
<dbReference type="Pfam" id="PF04095">
    <property type="entry name" value="NAPRTase"/>
    <property type="match status" value="1"/>
</dbReference>
<keyword evidence="5 9" id="KW-0436">Ligase</keyword>
<dbReference type="PANTHER" id="PTHR11098">
    <property type="entry name" value="NICOTINATE PHOSPHORIBOSYLTRANSFERASE"/>
    <property type="match status" value="1"/>
</dbReference>
<dbReference type="GO" id="GO:0016757">
    <property type="term" value="F:glycosyltransferase activity"/>
    <property type="evidence" value="ECO:0007669"/>
    <property type="project" value="UniProtKB-KW"/>
</dbReference>
<evidence type="ECO:0000256" key="7">
    <source>
        <dbReference type="ARBA" id="ARBA00022679"/>
    </source>
</evidence>
<keyword evidence="6 9" id="KW-0662">Pyridine nucleotide biosynthesis</keyword>
<keyword evidence="7 9" id="KW-0808">Transferase</keyword>
<dbReference type="PANTHER" id="PTHR11098:SF1">
    <property type="entry name" value="NICOTINATE PHOSPHORIBOSYLTRANSFERASE"/>
    <property type="match status" value="1"/>
</dbReference>
<organism evidence="12 13">
    <name type="scientific">Burkholderia puraquae</name>
    <dbReference type="NCBI Taxonomy" id="1904757"/>
    <lineage>
        <taxon>Bacteria</taxon>
        <taxon>Pseudomonadati</taxon>
        <taxon>Pseudomonadota</taxon>
        <taxon>Betaproteobacteria</taxon>
        <taxon>Burkholderiales</taxon>
        <taxon>Burkholderiaceae</taxon>
        <taxon>Burkholderia</taxon>
        <taxon>Burkholderia cepacia complex</taxon>
    </lineage>
</organism>
<evidence type="ECO:0000256" key="2">
    <source>
        <dbReference type="ARBA" id="ARBA00010897"/>
    </source>
</evidence>
<evidence type="ECO:0000256" key="8">
    <source>
        <dbReference type="ARBA" id="ARBA00048668"/>
    </source>
</evidence>
<sequence length="461" mass="49868">MMNGSLQEANANDVLLTDWYELTMLQAAFDAGMNDTASFEFFVRALPQPRAFLMAAGLAPVLDYLERLRMPAAVLERLAGTGRLHADFLASLAGFRFTGTVDAMPEGTVCFADEPILRITAPLREAQFVESRVMNLLHYATLVASKAARVTLAAHGRLLVDFGLRRAHGAEAAMLSARASYLAGFSGTATLLAGLRYGIPAYGTMAHSYIQAHDDETLAFEHFTRSQPDNAMLLIDTYDTERAAHKVVELARRLAREQIRIKGVRIDSGDLAAHARNVRVILDRGGLADVTIFASGNLDEHRLQALVREHAPIDGFGVGTQMSTSADAPCLDCAYKLVEYAGRARCKRSEGKATLPGRKQVFRQYGPDGRIAADCIGLDGERVDGRPLLRPVMVSGARLPAPTLDESRVHALRELTTLPDSMRALAPVMPLQASISPALAACVAQWGGGPDTHAHARQQAA</sequence>
<protein>
    <recommendedName>
        <fullName evidence="3 9">Nicotinate phosphoribosyltransferase</fullName>
        <ecNumber evidence="3 9">6.3.4.21</ecNumber>
    </recommendedName>
</protein>
<evidence type="ECO:0000256" key="6">
    <source>
        <dbReference type="ARBA" id="ARBA00022642"/>
    </source>
</evidence>
<dbReference type="InterPro" id="IPR040727">
    <property type="entry name" value="NAPRTase_N"/>
</dbReference>
<comment type="catalytic activity">
    <reaction evidence="8 9">
        <text>5-phospho-alpha-D-ribose 1-diphosphate + nicotinate + ATP + H2O = nicotinate beta-D-ribonucleotide + ADP + phosphate + diphosphate</text>
        <dbReference type="Rhea" id="RHEA:36163"/>
        <dbReference type="ChEBI" id="CHEBI:15377"/>
        <dbReference type="ChEBI" id="CHEBI:30616"/>
        <dbReference type="ChEBI" id="CHEBI:32544"/>
        <dbReference type="ChEBI" id="CHEBI:33019"/>
        <dbReference type="ChEBI" id="CHEBI:43474"/>
        <dbReference type="ChEBI" id="CHEBI:57502"/>
        <dbReference type="ChEBI" id="CHEBI:58017"/>
        <dbReference type="ChEBI" id="CHEBI:456216"/>
        <dbReference type="EC" id="6.3.4.21"/>
    </reaction>
</comment>
<dbReference type="Gene3D" id="3.20.140.10">
    <property type="entry name" value="nicotinate phosphoribosyltransferase"/>
    <property type="match status" value="1"/>
</dbReference>